<keyword evidence="2" id="KW-0472">Membrane</keyword>
<dbReference type="OrthoDB" id="5231661at2759"/>
<dbReference type="AlphaFoldDB" id="A0A8K0SJ85"/>
<name>A0A8K0SJ85_9HYPO</name>
<feature type="region of interest" description="Disordered" evidence="1">
    <location>
        <begin position="47"/>
        <end position="68"/>
    </location>
</feature>
<sequence length="123" mass="13726">MTVAVRLIASGARAQLHATSLSNRIKPLSRQLKPSMPLNAAQLSTSAHFSAAKKPANKTDQRSDPNQDIEIPAFDFKSLGLSKNMRIVVLVIVSIFGTFETYFYCMAIWRWWKGKQAEAAEEN</sequence>
<evidence type="ECO:0000313" key="4">
    <source>
        <dbReference type="Proteomes" id="UP000813444"/>
    </source>
</evidence>
<evidence type="ECO:0000313" key="3">
    <source>
        <dbReference type="EMBL" id="KAH7309649.1"/>
    </source>
</evidence>
<keyword evidence="2" id="KW-1133">Transmembrane helix</keyword>
<reference evidence="3" key="1">
    <citation type="journal article" date="2021" name="Nat. Commun.">
        <title>Genetic determinants of endophytism in the Arabidopsis root mycobiome.</title>
        <authorList>
            <person name="Mesny F."/>
            <person name="Miyauchi S."/>
            <person name="Thiergart T."/>
            <person name="Pickel B."/>
            <person name="Atanasova L."/>
            <person name="Karlsson M."/>
            <person name="Huettel B."/>
            <person name="Barry K.W."/>
            <person name="Haridas S."/>
            <person name="Chen C."/>
            <person name="Bauer D."/>
            <person name="Andreopoulos W."/>
            <person name="Pangilinan J."/>
            <person name="LaButti K."/>
            <person name="Riley R."/>
            <person name="Lipzen A."/>
            <person name="Clum A."/>
            <person name="Drula E."/>
            <person name="Henrissat B."/>
            <person name="Kohler A."/>
            <person name="Grigoriev I.V."/>
            <person name="Martin F.M."/>
            <person name="Hacquard S."/>
        </authorList>
    </citation>
    <scope>NUCLEOTIDE SEQUENCE</scope>
    <source>
        <strain evidence="3">MPI-CAGE-CH-0235</strain>
    </source>
</reference>
<gene>
    <name evidence="3" type="ORF">B0I35DRAFT_482401</name>
</gene>
<keyword evidence="2" id="KW-0812">Transmembrane</keyword>
<evidence type="ECO:0000256" key="2">
    <source>
        <dbReference type="SAM" id="Phobius"/>
    </source>
</evidence>
<protein>
    <submittedName>
        <fullName evidence="3">Uncharacterized protein</fullName>
    </submittedName>
</protein>
<dbReference type="EMBL" id="JAGPNK010000013">
    <property type="protein sequence ID" value="KAH7309649.1"/>
    <property type="molecule type" value="Genomic_DNA"/>
</dbReference>
<organism evidence="3 4">
    <name type="scientific">Stachybotrys elegans</name>
    <dbReference type="NCBI Taxonomy" id="80388"/>
    <lineage>
        <taxon>Eukaryota</taxon>
        <taxon>Fungi</taxon>
        <taxon>Dikarya</taxon>
        <taxon>Ascomycota</taxon>
        <taxon>Pezizomycotina</taxon>
        <taxon>Sordariomycetes</taxon>
        <taxon>Hypocreomycetidae</taxon>
        <taxon>Hypocreales</taxon>
        <taxon>Stachybotryaceae</taxon>
        <taxon>Stachybotrys</taxon>
    </lineage>
</organism>
<keyword evidence="4" id="KW-1185">Reference proteome</keyword>
<proteinExistence type="predicted"/>
<dbReference type="Proteomes" id="UP000813444">
    <property type="component" value="Unassembled WGS sequence"/>
</dbReference>
<comment type="caution">
    <text evidence="3">The sequence shown here is derived from an EMBL/GenBank/DDBJ whole genome shotgun (WGS) entry which is preliminary data.</text>
</comment>
<feature type="transmembrane region" description="Helical" evidence="2">
    <location>
        <begin position="87"/>
        <end position="112"/>
    </location>
</feature>
<accession>A0A8K0SJ85</accession>
<evidence type="ECO:0000256" key="1">
    <source>
        <dbReference type="SAM" id="MobiDB-lite"/>
    </source>
</evidence>